<evidence type="ECO:0000256" key="1">
    <source>
        <dbReference type="SAM" id="Phobius"/>
    </source>
</evidence>
<accession>A0A9P0IVD9</accession>
<organism evidence="2 3">
    <name type="scientific">Chironomus riparius</name>
    <dbReference type="NCBI Taxonomy" id="315576"/>
    <lineage>
        <taxon>Eukaryota</taxon>
        <taxon>Metazoa</taxon>
        <taxon>Ecdysozoa</taxon>
        <taxon>Arthropoda</taxon>
        <taxon>Hexapoda</taxon>
        <taxon>Insecta</taxon>
        <taxon>Pterygota</taxon>
        <taxon>Neoptera</taxon>
        <taxon>Endopterygota</taxon>
        <taxon>Diptera</taxon>
        <taxon>Nematocera</taxon>
        <taxon>Chironomoidea</taxon>
        <taxon>Chironomidae</taxon>
        <taxon>Chironominae</taxon>
        <taxon>Chironomus</taxon>
    </lineage>
</organism>
<sequence>MNNLSLFVTKYHYCHISLQVGGRLAGKAGYTNSYATQGRSYNDINEEIYYLSIFMATLIAILITLALCYIAYEKYHKKREYFINV</sequence>
<reference evidence="2" key="2">
    <citation type="submission" date="2022-10" db="EMBL/GenBank/DDBJ databases">
        <authorList>
            <consortium name="ENA_rothamsted_submissions"/>
            <consortium name="culmorum"/>
            <person name="King R."/>
        </authorList>
    </citation>
    <scope>NUCLEOTIDE SEQUENCE</scope>
</reference>
<name>A0A9P0IVD9_9DIPT</name>
<keyword evidence="1" id="KW-1133">Transmembrane helix</keyword>
<evidence type="ECO:0000313" key="3">
    <source>
        <dbReference type="Proteomes" id="UP001153620"/>
    </source>
</evidence>
<protein>
    <submittedName>
        <fullName evidence="2">Uncharacterized protein</fullName>
    </submittedName>
</protein>
<proteinExistence type="predicted"/>
<feature type="transmembrane region" description="Helical" evidence="1">
    <location>
        <begin position="48"/>
        <end position="72"/>
    </location>
</feature>
<reference evidence="2" key="1">
    <citation type="submission" date="2022-01" db="EMBL/GenBank/DDBJ databases">
        <authorList>
            <person name="King R."/>
        </authorList>
    </citation>
    <scope>NUCLEOTIDE SEQUENCE</scope>
</reference>
<keyword evidence="1" id="KW-0812">Transmembrane</keyword>
<dbReference type="AlphaFoldDB" id="A0A9P0IVD9"/>
<dbReference type="EMBL" id="OU895878">
    <property type="protein sequence ID" value="CAH1717083.1"/>
    <property type="molecule type" value="Genomic_DNA"/>
</dbReference>
<keyword evidence="1" id="KW-0472">Membrane</keyword>
<dbReference type="Proteomes" id="UP001153620">
    <property type="component" value="Chromosome 2"/>
</dbReference>
<keyword evidence="3" id="KW-1185">Reference proteome</keyword>
<gene>
    <name evidence="2" type="ORF">CHIRRI_LOCUS4602</name>
</gene>
<evidence type="ECO:0000313" key="2">
    <source>
        <dbReference type="EMBL" id="CAH1717083.1"/>
    </source>
</evidence>
<dbReference type="OrthoDB" id="7780472at2759"/>